<feature type="domain" description="Ig-like" evidence="8">
    <location>
        <begin position="23"/>
        <end position="145"/>
    </location>
</feature>
<keyword evidence="5" id="KW-0393">Immunoglobulin domain</keyword>
<feature type="domain" description="Ig-like" evidence="8">
    <location>
        <begin position="471"/>
        <end position="565"/>
    </location>
</feature>
<feature type="domain" description="Ig-like" evidence="8">
    <location>
        <begin position="153"/>
        <end position="280"/>
    </location>
</feature>
<feature type="signal peptide" evidence="7">
    <location>
        <begin position="1"/>
        <end position="27"/>
    </location>
</feature>
<name>A0A158QDH5_HYMDI</name>
<dbReference type="InterPro" id="IPR013162">
    <property type="entry name" value="CD80_C2-set"/>
</dbReference>
<dbReference type="PANTHER" id="PTHR11640:SF31">
    <property type="entry name" value="IRREGULAR CHIASM C-ROUGHEST PROTEIN-RELATED"/>
    <property type="match status" value="1"/>
</dbReference>
<evidence type="ECO:0000256" key="2">
    <source>
        <dbReference type="ARBA" id="ARBA00023136"/>
    </source>
</evidence>
<dbReference type="EMBL" id="UYSG01000838">
    <property type="protein sequence ID" value="VDL25524.1"/>
    <property type="molecule type" value="Genomic_DNA"/>
</dbReference>
<dbReference type="Proteomes" id="UP000274504">
    <property type="component" value="Unassembled WGS sequence"/>
</dbReference>
<dbReference type="InterPro" id="IPR007110">
    <property type="entry name" value="Ig-like_dom"/>
</dbReference>
<dbReference type="Pfam" id="PF13927">
    <property type="entry name" value="Ig_3"/>
    <property type="match status" value="1"/>
</dbReference>
<dbReference type="InterPro" id="IPR051275">
    <property type="entry name" value="Cell_adhesion_signaling"/>
</dbReference>
<gene>
    <name evidence="9" type="ORF">HDID_LOCUS3012</name>
</gene>
<accession>A0A158QDH5</accession>
<dbReference type="InterPro" id="IPR003599">
    <property type="entry name" value="Ig_sub"/>
</dbReference>
<reference evidence="9 10" key="2">
    <citation type="submission" date="2018-11" db="EMBL/GenBank/DDBJ databases">
        <authorList>
            <consortium name="Pathogen Informatics"/>
        </authorList>
    </citation>
    <scope>NUCLEOTIDE SEQUENCE [LARGE SCALE GENOMIC DNA]</scope>
</reference>
<reference evidence="11" key="1">
    <citation type="submission" date="2016-04" db="UniProtKB">
        <authorList>
            <consortium name="WormBaseParasite"/>
        </authorList>
    </citation>
    <scope>IDENTIFICATION</scope>
</reference>
<dbReference type="GO" id="GO:0098609">
    <property type="term" value="P:cell-cell adhesion"/>
    <property type="evidence" value="ECO:0007669"/>
    <property type="project" value="TreeGrafter"/>
</dbReference>
<feature type="domain" description="Ig-like" evidence="8">
    <location>
        <begin position="376"/>
        <end position="466"/>
    </location>
</feature>
<organism evidence="11">
    <name type="scientific">Hymenolepis diminuta</name>
    <name type="common">Rat tapeworm</name>
    <dbReference type="NCBI Taxonomy" id="6216"/>
    <lineage>
        <taxon>Eukaryota</taxon>
        <taxon>Metazoa</taxon>
        <taxon>Spiralia</taxon>
        <taxon>Lophotrochozoa</taxon>
        <taxon>Platyhelminthes</taxon>
        <taxon>Cestoda</taxon>
        <taxon>Eucestoda</taxon>
        <taxon>Cyclophyllidea</taxon>
        <taxon>Hymenolepididae</taxon>
        <taxon>Hymenolepis</taxon>
    </lineage>
</organism>
<dbReference type="Pfam" id="PF08205">
    <property type="entry name" value="C2-set_2"/>
    <property type="match status" value="1"/>
</dbReference>
<dbReference type="InterPro" id="IPR013098">
    <property type="entry name" value="Ig_I-set"/>
</dbReference>
<evidence type="ECO:0000313" key="9">
    <source>
        <dbReference type="EMBL" id="VDL25524.1"/>
    </source>
</evidence>
<dbReference type="OrthoDB" id="6413693at2759"/>
<dbReference type="InterPro" id="IPR036179">
    <property type="entry name" value="Ig-like_dom_sf"/>
</dbReference>
<dbReference type="STRING" id="6216.A0A158QDH5"/>
<dbReference type="PANTHER" id="PTHR11640">
    <property type="entry name" value="NEPHRIN"/>
    <property type="match status" value="1"/>
</dbReference>
<feature type="chain" id="PRO_5043135357" evidence="7">
    <location>
        <begin position="28"/>
        <end position="798"/>
    </location>
</feature>
<dbReference type="SMART" id="SM00408">
    <property type="entry name" value="IGc2"/>
    <property type="match status" value="2"/>
</dbReference>
<dbReference type="Gene3D" id="2.60.40.10">
    <property type="entry name" value="Immunoglobulins"/>
    <property type="match status" value="4"/>
</dbReference>
<comment type="subcellular location">
    <subcellularLocation>
        <location evidence="1">Membrane</location>
        <topology evidence="1">Single-pass type I membrane protein</topology>
    </subcellularLocation>
</comment>
<evidence type="ECO:0000256" key="5">
    <source>
        <dbReference type="ARBA" id="ARBA00023319"/>
    </source>
</evidence>
<dbReference type="AlphaFoldDB" id="A0A158QDH5"/>
<dbReference type="SMART" id="SM00409">
    <property type="entry name" value="IG"/>
    <property type="match status" value="4"/>
</dbReference>
<keyword evidence="6" id="KW-1133">Transmembrane helix</keyword>
<sequence length="798" mass="87708">MIRLRTKLFPFICIILYALTNVPKCLGIDGSDFFIQHPISQSVTLNSTFILACRLKESLFQDKGSGKPIVQWILNKFGLGTTREDIHEAGMEPDSLLSRYDLPYNLNEGQYDLQVRYAKSRDEGQYVCQLRYNGNTYFSQTATVRVLVASEDPTLVQSDPSDASSVKLVGPQTAASAIEGSYLRLHCIAKNGKPGAKLSWTLNGSPLSINYNEDGTKGQITSPIEGNVSIKSVPAPEPPFLVTTISEILVYATKLHHGSKILCASQNEGYENHPLPSTYTKLNVQYAPVVKMRVSPATGRRHLLENDVVTIRCTAEGRPDNFTWGWQVNGSIVENERTDQYRIRLSRNLINVTVACIATTFADGSDHTVLTFQYAPQFTNPNPVIYAGSLGEPLRMRCNVEGNPQPEVEWRLASSSSSSPSNSAGALIGRGEILERDKIHENDFGAYICVARAPGFPAISKKIILAKKSAPKIKPAEPVYAAIGAPARLPCTVNAVPLPPPEGLLWFRRDIILRPSAHRKFFTQEFLGGVVHVMTFAHVLSTDFGFYNCSAVNAYGSDSQTLELRRDDELSISSLSGILAALVVAIFLALLIFFCCRRRQYRKTHAKGNSYSNSVNKHKPELGGESLGFMQSNNLPHLMNMDSKEDAFCVQSNSGSTEAEPFSRYQFPTTTTRSSSALGNPYIRQPRSCNSPISTDQCIPMRSFSPICKYALIDGTGQQIPVCTNVVTFANHTGDFQLADANGTATLCFPSDYQPIPISYVNVPVTDQLSSPERLCTVTATDMPPDSDVIVNTQVTHV</sequence>
<keyword evidence="7" id="KW-0732">Signal</keyword>
<evidence type="ECO:0000256" key="1">
    <source>
        <dbReference type="ARBA" id="ARBA00004479"/>
    </source>
</evidence>
<evidence type="ECO:0000256" key="6">
    <source>
        <dbReference type="SAM" id="Phobius"/>
    </source>
</evidence>
<dbReference type="PROSITE" id="PS50835">
    <property type="entry name" value="IG_LIKE"/>
    <property type="match status" value="5"/>
</dbReference>
<dbReference type="SUPFAM" id="SSF48726">
    <property type="entry name" value="Immunoglobulin"/>
    <property type="match status" value="5"/>
</dbReference>
<keyword evidence="6" id="KW-0812">Transmembrane</keyword>
<dbReference type="GO" id="GO:0050839">
    <property type="term" value="F:cell adhesion molecule binding"/>
    <property type="evidence" value="ECO:0007669"/>
    <property type="project" value="TreeGrafter"/>
</dbReference>
<feature type="transmembrane region" description="Helical" evidence="6">
    <location>
        <begin position="575"/>
        <end position="596"/>
    </location>
</feature>
<proteinExistence type="predicted"/>
<evidence type="ECO:0000259" key="8">
    <source>
        <dbReference type="PROSITE" id="PS50835"/>
    </source>
</evidence>
<dbReference type="GO" id="GO:0005911">
    <property type="term" value="C:cell-cell junction"/>
    <property type="evidence" value="ECO:0007669"/>
    <property type="project" value="TreeGrafter"/>
</dbReference>
<dbReference type="Pfam" id="PF07679">
    <property type="entry name" value="I-set"/>
    <property type="match status" value="1"/>
</dbReference>
<evidence type="ECO:0000256" key="4">
    <source>
        <dbReference type="ARBA" id="ARBA00023180"/>
    </source>
</evidence>
<evidence type="ECO:0000313" key="10">
    <source>
        <dbReference type="Proteomes" id="UP000274504"/>
    </source>
</evidence>
<evidence type="ECO:0000256" key="3">
    <source>
        <dbReference type="ARBA" id="ARBA00023157"/>
    </source>
</evidence>
<keyword evidence="4" id="KW-0325">Glycoprotein</keyword>
<keyword evidence="3" id="KW-1015">Disulfide bond</keyword>
<evidence type="ECO:0000313" key="11">
    <source>
        <dbReference type="WBParaSite" id="HDID_0000301401-mRNA-1"/>
    </source>
</evidence>
<dbReference type="GO" id="GO:0005886">
    <property type="term" value="C:plasma membrane"/>
    <property type="evidence" value="ECO:0007669"/>
    <property type="project" value="TreeGrafter"/>
</dbReference>
<dbReference type="WBParaSite" id="HDID_0000301401-mRNA-1">
    <property type="protein sequence ID" value="HDID_0000301401-mRNA-1"/>
    <property type="gene ID" value="HDID_0000301401"/>
</dbReference>
<evidence type="ECO:0000256" key="7">
    <source>
        <dbReference type="SAM" id="SignalP"/>
    </source>
</evidence>
<dbReference type="InterPro" id="IPR013783">
    <property type="entry name" value="Ig-like_fold"/>
</dbReference>
<protein>
    <submittedName>
        <fullName evidence="11">Ig-like domain-containing protein</fullName>
    </submittedName>
</protein>
<feature type="domain" description="Ig-like" evidence="8">
    <location>
        <begin position="288"/>
        <end position="371"/>
    </location>
</feature>
<keyword evidence="2 6" id="KW-0472">Membrane</keyword>
<dbReference type="InterPro" id="IPR003598">
    <property type="entry name" value="Ig_sub2"/>
</dbReference>